<sequence length="89" mass="10434">MKIKLGISFSAIGVMFKIHRTTVSRIFFYILSILSKKTKQFIFWPSKDTISATLPYSFKKNYPNCRCIIECTEIKVEQPPTVEQRVCMY</sequence>
<name>A0A6G0VQ63_APHCR</name>
<dbReference type="PANTHER" id="PTHR23080">
    <property type="entry name" value="THAP DOMAIN PROTEIN"/>
    <property type="match status" value="1"/>
</dbReference>
<dbReference type="AlphaFoldDB" id="A0A6G0VQ63"/>
<evidence type="ECO:0000259" key="1">
    <source>
        <dbReference type="Pfam" id="PF13613"/>
    </source>
</evidence>
<dbReference type="PANTHER" id="PTHR23080:SF143">
    <property type="entry name" value="SI:DKEY-56D12.4"/>
    <property type="match status" value="1"/>
</dbReference>
<evidence type="ECO:0000313" key="3">
    <source>
        <dbReference type="Proteomes" id="UP000478052"/>
    </source>
</evidence>
<feature type="domain" description="Transposase Helix-turn-helix" evidence="1">
    <location>
        <begin position="1"/>
        <end position="39"/>
    </location>
</feature>
<organism evidence="2 3">
    <name type="scientific">Aphis craccivora</name>
    <name type="common">Cowpea aphid</name>
    <dbReference type="NCBI Taxonomy" id="307492"/>
    <lineage>
        <taxon>Eukaryota</taxon>
        <taxon>Metazoa</taxon>
        <taxon>Ecdysozoa</taxon>
        <taxon>Arthropoda</taxon>
        <taxon>Hexapoda</taxon>
        <taxon>Insecta</taxon>
        <taxon>Pterygota</taxon>
        <taxon>Neoptera</taxon>
        <taxon>Paraneoptera</taxon>
        <taxon>Hemiptera</taxon>
        <taxon>Sternorrhyncha</taxon>
        <taxon>Aphidomorpha</taxon>
        <taxon>Aphidoidea</taxon>
        <taxon>Aphididae</taxon>
        <taxon>Aphidini</taxon>
        <taxon>Aphis</taxon>
        <taxon>Aphis</taxon>
    </lineage>
</organism>
<dbReference type="Pfam" id="PF13613">
    <property type="entry name" value="HTH_Tnp_4"/>
    <property type="match status" value="1"/>
</dbReference>
<keyword evidence="3" id="KW-1185">Reference proteome</keyword>
<gene>
    <name evidence="2" type="ORF">FWK35_00035458</name>
</gene>
<proteinExistence type="predicted"/>
<comment type="caution">
    <text evidence="2">The sequence shown here is derived from an EMBL/GenBank/DDBJ whole genome shotgun (WGS) entry which is preliminary data.</text>
</comment>
<dbReference type="EMBL" id="VUJU01013302">
    <property type="protein sequence ID" value="KAF0705229.1"/>
    <property type="molecule type" value="Genomic_DNA"/>
</dbReference>
<reference evidence="2 3" key="1">
    <citation type="submission" date="2019-08" db="EMBL/GenBank/DDBJ databases">
        <title>Whole genome of Aphis craccivora.</title>
        <authorList>
            <person name="Voronova N.V."/>
            <person name="Shulinski R.S."/>
            <person name="Bandarenka Y.V."/>
            <person name="Zhorov D.G."/>
            <person name="Warner D."/>
        </authorList>
    </citation>
    <scope>NUCLEOTIDE SEQUENCE [LARGE SCALE GENOMIC DNA]</scope>
    <source>
        <strain evidence="2">180601</strain>
        <tissue evidence="2">Whole Body</tissue>
    </source>
</reference>
<evidence type="ECO:0000313" key="2">
    <source>
        <dbReference type="EMBL" id="KAF0705229.1"/>
    </source>
</evidence>
<protein>
    <submittedName>
        <fullName evidence="2">THAP-type domain-containing protein</fullName>
    </submittedName>
</protein>
<dbReference type="Proteomes" id="UP000478052">
    <property type="component" value="Unassembled WGS sequence"/>
</dbReference>
<dbReference type="InterPro" id="IPR027805">
    <property type="entry name" value="Transposase_HTH_dom"/>
</dbReference>
<accession>A0A6G0VQ63</accession>
<dbReference type="OrthoDB" id="6496153at2759"/>